<keyword evidence="3 6" id="KW-0378">Hydrolase</keyword>
<dbReference type="InterPro" id="IPR029054">
    <property type="entry name" value="dUTPase-like"/>
</dbReference>
<feature type="domain" description="dUTPase-like" evidence="5">
    <location>
        <begin position="130"/>
        <end position="237"/>
    </location>
</feature>
<dbReference type="RefSeq" id="YP_010111942.1">
    <property type="nucleotide sequence ID" value="NC_055886.1"/>
</dbReference>
<evidence type="ECO:0000313" key="7">
    <source>
        <dbReference type="Proteomes" id="UP000594097"/>
    </source>
</evidence>
<dbReference type="SUPFAM" id="SSF51283">
    <property type="entry name" value="dUTPase-like"/>
    <property type="match status" value="1"/>
</dbReference>
<protein>
    <recommendedName>
        <fullName evidence="2">dUTP diphosphatase</fullName>
        <ecNumber evidence="2">3.6.1.23</ecNumber>
    </recommendedName>
</protein>
<name>A0A7M1S066_9CAUD</name>
<comment type="similarity">
    <text evidence="1">Belongs to the dUTPase family.</text>
</comment>
<dbReference type="InterPro" id="IPR036157">
    <property type="entry name" value="dUTPase-like_sf"/>
</dbReference>
<proteinExistence type="inferred from homology"/>
<keyword evidence="4" id="KW-0546">Nucleotide metabolism</keyword>
<accession>A0A7M1S066</accession>
<dbReference type="GO" id="GO:0000287">
    <property type="term" value="F:magnesium ion binding"/>
    <property type="evidence" value="ECO:0007669"/>
    <property type="project" value="InterPro"/>
</dbReference>
<dbReference type="InterPro" id="IPR033704">
    <property type="entry name" value="dUTPase_trimeric"/>
</dbReference>
<dbReference type="PANTHER" id="PTHR11241:SF0">
    <property type="entry name" value="DEOXYURIDINE 5'-TRIPHOSPHATE NUCLEOTIDOHYDROLASE"/>
    <property type="match status" value="1"/>
</dbReference>
<dbReference type="Gene3D" id="2.70.40.10">
    <property type="match status" value="1"/>
</dbReference>
<dbReference type="Proteomes" id="UP000594097">
    <property type="component" value="Segment"/>
</dbReference>
<evidence type="ECO:0000256" key="3">
    <source>
        <dbReference type="ARBA" id="ARBA00022801"/>
    </source>
</evidence>
<dbReference type="KEGG" id="vg:65130396"/>
<dbReference type="Pfam" id="PF00692">
    <property type="entry name" value="dUTPase"/>
    <property type="match status" value="1"/>
</dbReference>
<dbReference type="GeneID" id="65130396"/>
<dbReference type="InterPro" id="IPR008181">
    <property type="entry name" value="dUTPase"/>
</dbReference>
<dbReference type="NCBIfam" id="TIGR00576">
    <property type="entry name" value="dut"/>
    <property type="match status" value="1"/>
</dbReference>
<organism evidence="6 7">
    <name type="scientific">uncultured phage cr127_1</name>
    <dbReference type="NCBI Taxonomy" id="2772077"/>
    <lineage>
        <taxon>Viruses</taxon>
        <taxon>Duplodnaviria</taxon>
        <taxon>Heunggongvirae</taxon>
        <taxon>Uroviricota</taxon>
        <taxon>Caudoviricetes</taxon>
        <taxon>Crassvirales</taxon>
        <taxon>Crevaviridae</taxon>
        <taxon>Doltivirinae</taxon>
        <taxon>Kahucivirus</taxon>
        <taxon>Kahucivirus intestinalis</taxon>
    </lineage>
</organism>
<dbReference type="NCBIfam" id="NF001862">
    <property type="entry name" value="PRK00601.1"/>
    <property type="match status" value="1"/>
</dbReference>
<sequence length="238" mass="26479">MEKQIIKIYSETGKVPEYKTSGASGFDLFSTFTNNSCQILTIDDIEEIDAFDVTYRKDAAEFITEIIPSLEENAALLIMNPQSYIISIKLAIVDKLEEINKNIEKNGGTTYYGVLSDYMSDNDIEAVNIILPFSHNIIPTGCYVQIPEGYEIQVRPRSGIGAKTNMIAHWGTIDNDYRGNIGIIINNPSPNSYIILPNERLAQGVFAKVEQCEFKKVKSIEELTKTDRGEGGFGSTGK</sequence>
<keyword evidence="7" id="KW-1185">Reference proteome</keyword>
<evidence type="ECO:0000313" key="6">
    <source>
        <dbReference type="EMBL" id="QOR59784.1"/>
    </source>
</evidence>
<dbReference type="GO" id="GO:0006226">
    <property type="term" value="P:dUMP biosynthetic process"/>
    <property type="evidence" value="ECO:0007669"/>
    <property type="project" value="InterPro"/>
</dbReference>
<dbReference type="GO" id="GO:0004170">
    <property type="term" value="F:dUTP diphosphatase activity"/>
    <property type="evidence" value="ECO:0007669"/>
    <property type="project" value="UniProtKB-EC"/>
</dbReference>
<evidence type="ECO:0000256" key="1">
    <source>
        <dbReference type="ARBA" id="ARBA00006581"/>
    </source>
</evidence>
<reference evidence="6 7" key="1">
    <citation type="submission" date="2020-07" db="EMBL/GenBank/DDBJ databases">
        <title>Taxonomic proposal: Crassvirales, a new order of highly abundant and diverse bacterial viruses.</title>
        <authorList>
            <person name="Shkoporov A.N."/>
            <person name="Stockdale S.R."/>
            <person name="Guerin E."/>
            <person name="Ross R.P."/>
            <person name="Hill C."/>
        </authorList>
    </citation>
    <scope>NUCLEOTIDE SEQUENCE [LARGE SCALE GENOMIC DNA]</scope>
</reference>
<dbReference type="EMBL" id="MT774393">
    <property type="protein sequence ID" value="QOR59784.1"/>
    <property type="molecule type" value="Genomic_DNA"/>
</dbReference>
<evidence type="ECO:0000256" key="4">
    <source>
        <dbReference type="ARBA" id="ARBA00023080"/>
    </source>
</evidence>
<dbReference type="GO" id="GO:0046081">
    <property type="term" value="P:dUTP catabolic process"/>
    <property type="evidence" value="ECO:0007669"/>
    <property type="project" value="InterPro"/>
</dbReference>
<evidence type="ECO:0000256" key="2">
    <source>
        <dbReference type="ARBA" id="ARBA00012379"/>
    </source>
</evidence>
<evidence type="ECO:0000259" key="5">
    <source>
        <dbReference type="Pfam" id="PF00692"/>
    </source>
</evidence>
<dbReference type="PANTHER" id="PTHR11241">
    <property type="entry name" value="DEOXYURIDINE 5'-TRIPHOSPHATE NUCLEOTIDOHYDROLASE"/>
    <property type="match status" value="1"/>
</dbReference>
<dbReference type="CDD" id="cd07557">
    <property type="entry name" value="trimeric_dUTPase"/>
    <property type="match status" value="1"/>
</dbReference>
<dbReference type="EC" id="3.6.1.23" evidence="2"/>